<keyword evidence="3" id="KW-1185">Reference proteome</keyword>
<protein>
    <submittedName>
        <fullName evidence="2">Uncharacterized protein</fullName>
    </submittedName>
</protein>
<feature type="signal peptide" evidence="1">
    <location>
        <begin position="1"/>
        <end position="22"/>
    </location>
</feature>
<proteinExistence type="predicted"/>
<dbReference type="RefSeq" id="WP_255873264.1">
    <property type="nucleotide sequence ID" value="NZ_JACASI010000011.1"/>
</dbReference>
<gene>
    <name evidence="2" type="ORF">HXX02_03080</name>
</gene>
<dbReference type="Proteomes" id="UP001205566">
    <property type="component" value="Unassembled WGS sequence"/>
</dbReference>
<evidence type="ECO:0000313" key="2">
    <source>
        <dbReference type="EMBL" id="MCQ3828419.1"/>
    </source>
</evidence>
<dbReference type="PROSITE" id="PS51257">
    <property type="entry name" value="PROKAR_LIPOPROTEIN"/>
    <property type="match status" value="1"/>
</dbReference>
<feature type="chain" id="PRO_5046428240" evidence="1">
    <location>
        <begin position="23"/>
        <end position="237"/>
    </location>
</feature>
<accession>A0ABT1P0B0</accession>
<dbReference type="EMBL" id="JACASI010000011">
    <property type="protein sequence ID" value="MCQ3828419.1"/>
    <property type="molecule type" value="Genomic_DNA"/>
</dbReference>
<organism evidence="2 3">
    <name type="scientific">Microbulbifer elongatus</name>
    <dbReference type="NCBI Taxonomy" id="86173"/>
    <lineage>
        <taxon>Bacteria</taxon>
        <taxon>Pseudomonadati</taxon>
        <taxon>Pseudomonadota</taxon>
        <taxon>Gammaproteobacteria</taxon>
        <taxon>Cellvibrionales</taxon>
        <taxon>Microbulbiferaceae</taxon>
        <taxon>Microbulbifer</taxon>
    </lineage>
</organism>
<reference evidence="2" key="1">
    <citation type="thesis" date="2020" institute="Technische Universitat Dresden" country="Dresden, Germany">
        <title>The Agarolytic System of Microbulbifer elongatus PORT2, Isolated from Batu Karas, Pangandaran West Java Indonesia.</title>
        <authorList>
            <person name="Anggraeni S.R."/>
        </authorList>
    </citation>
    <scope>NUCLEOTIDE SEQUENCE</scope>
    <source>
        <strain evidence="2">PORT2</strain>
    </source>
</reference>
<keyword evidence="1" id="KW-0732">Signal</keyword>
<comment type="caution">
    <text evidence="2">The sequence shown here is derived from an EMBL/GenBank/DDBJ whole genome shotgun (WGS) entry which is preliminary data.</text>
</comment>
<evidence type="ECO:0000313" key="3">
    <source>
        <dbReference type="Proteomes" id="UP001205566"/>
    </source>
</evidence>
<name>A0ABT1P0B0_9GAMM</name>
<evidence type="ECO:0000256" key="1">
    <source>
        <dbReference type="SAM" id="SignalP"/>
    </source>
</evidence>
<sequence>MNKIFSTAIVVAGLSFSTAAFSASCADINYVSSNNPKGTDYPLKGVATPYNHDADWNYSGEIAGFATSTGYLDSDEYNYQDFKWRAKTSVTFPQRGPNWITVFDPVTELTHCNNVFVQEKPKATNPTLNVTSNGSSAYVSLNYEIDSYSKAARNNDGVTTTFYWEHNGSGILNAAGSVHRTSLSGSASRYINFPSTAGTYSFSASVSDGTYKTTLFLGTYVVQGGGTTPPCPTCEVP</sequence>